<evidence type="ECO:0000313" key="3">
    <source>
        <dbReference type="EMBL" id="AMM33049.1"/>
    </source>
</evidence>
<name>A0A127A0V3_9MICC</name>
<dbReference type="InterPro" id="IPR003488">
    <property type="entry name" value="DprA"/>
</dbReference>
<evidence type="ECO:0000313" key="4">
    <source>
        <dbReference type="Proteomes" id="UP000070134"/>
    </source>
</evidence>
<organism evidence="3 4">
    <name type="scientific">Sinomonas atrocyanea</name>
    <dbReference type="NCBI Taxonomy" id="37927"/>
    <lineage>
        <taxon>Bacteria</taxon>
        <taxon>Bacillati</taxon>
        <taxon>Actinomycetota</taxon>
        <taxon>Actinomycetes</taxon>
        <taxon>Micrococcales</taxon>
        <taxon>Micrococcaceae</taxon>
        <taxon>Sinomonas</taxon>
    </lineage>
</organism>
<dbReference type="Proteomes" id="UP000070134">
    <property type="component" value="Chromosome"/>
</dbReference>
<dbReference type="Gene3D" id="3.40.50.450">
    <property type="match status" value="1"/>
</dbReference>
<keyword evidence="4" id="KW-1185">Reference proteome</keyword>
<dbReference type="PANTHER" id="PTHR43022">
    <property type="entry name" value="PROTEIN SMF"/>
    <property type="match status" value="1"/>
</dbReference>
<dbReference type="KEGG" id="satk:SA2016_2380"/>
<accession>A0A127A0V3</accession>
<dbReference type="RefSeq" id="WP_066498252.1">
    <property type="nucleotide sequence ID" value="NZ_BJMO01000058.1"/>
</dbReference>
<feature type="domain" description="Smf/DprA SLOG" evidence="2">
    <location>
        <begin position="127"/>
        <end position="339"/>
    </location>
</feature>
<proteinExistence type="inferred from homology"/>
<dbReference type="PANTHER" id="PTHR43022:SF1">
    <property type="entry name" value="PROTEIN SMF"/>
    <property type="match status" value="1"/>
</dbReference>
<dbReference type="EMBL" id="CP014518">
    <property type="protein sequence ID" value="AMM33049.1"/>
    <property type="molecule type" value="Genomic_DNA"/>
</dbReference>
<dbReference type="InterPro" id="IPR057666">
    <property type="entry name" value="DrpA_SLOG"/>
</dbReference>
<comment type="similarity">
    <text evidence="1">Belongs to the DprA/Smf family.</text>
</comment>
<evidence type="ECO:0000256" key="1">
    <source>
        <dbReference type="ARBA" id="ARBA00006525"/>
    </source>
</evidence>
<reference evidence="3 4" key="1">
    <citation type="submission" date="2016-02" db="EMBL/GenBank/DDBJ databases">
        <title>Complete genome of Sinomonas atrocyanea KCTC 3377.</title>
        <authorList>
            <person name="Kim K.M."/>
        </authorList>
    </citation>
    <scope>NUCLEOTIDE SEQUENCE [LARGE SCALE GENOMIC DNA]</scope>
    <source>
        <strain evidence="3 4">KCTC 3377</strain>
    </source>
</reference>
<dbReference type="Pfam" id="PF02481">
    <property type="entry name" value="DNA_processg_A"/>
    <property type="match status" value="1"/>
</dbReference>
<dbReference type="PATRIC" id="fig|37927.3.peg.2450"/>
<evidence type="ECO:0000259" key="2">
    <source>
        <dbReference type="Pfam" id="PF02481"/>
    </source>
</evidence>
<gene>
    <name evidence="3" type="ORF">SA2016_2380</name>
</gene>
<dbReference type="OrthoDB" id="9785707at2"/>
<dbReference type="SUPFAM" id="SSF102405">
    <property type="entry name" value="MCP/YpsA-like"/>
    <property type="match status" value="1"/>
</dbReference>
<dbReference type="AlphaFoldDB" id="A0A127A0V3"/>
<dbReference type="STRING" id="37927.SA2016_2380"/>
<dbReference type="GO" id="GO:0009294">
    <property type="term" value="P:DNA-mediated transformation"/>
    <property type="evidence" value="ECO:0007669"/>
    <property type="project" value="InterPro"/>
</dbReference>
<sequence>MTPGHQGRGGWAVAGEGNGTDQVRIARAALSRLFEPLDPVGVLLVAAFGPEEALRIASGRAPAADLAALGTALEDAAGPDPGRASGPRAAAARPGALAGALERWAPRVQHLAPERDLEATARLGGRLVIPEDAEWPAGLLGLGAEGPLCLWVRGDEPLPAAERSVAVVGSRDATGYGISVAGELARGVADLGLTVVSGGAYGIDGQAHRAALSSSAAGVPTVAVMAGGVDRYYPTGNEELLREVARRGHLVSELPPGASPSKHRFLKRNRLIAAMSALTVVVEARWRSGALSTARRAVDLGRHVAAVPGSVYSANSAGCHRLIRDGAACVTDAKEAYELVAPSGEGLAEDPSAPARAHDGLSLVDLMVLEALPVRRGAAVESLAVVAGLSEAEIRAGLGRLSLVGLCERSEGGWRRSRQA</sequence>
<dbReference type="NCBIfam" id="TIGR00732">
    <property type="entry name" value="dprA"/>
    <property type="match status" value="1"/>
</dbReference>
<protein>
    <submittedName>
        <fullName evidence="3">DNA processing protein DprA</fullName>
    </submittedName>
</protein>